<accession>F8NW05</accession>
<evidence type="ECO:0000259" key="1">
    <source>
        <dbReference type="PROSITE" id="PS50056"/>
    </source>
</evidence>
<dbReference type="Pfam" id="PF13350">
    <property type="entry name" value="Y_phosphatase3"/>
    <property type="match status" value="2"/>
</dbReference>
<reference evidence="2" key="1">
    <citation type="submission" date="2011-04" db="EMBL/GenBank/DDBJ databases">
        <title>Evolution of plant cell wall degrading machinery underlies the functional diversity of forest fungi.</title>
        <authorList>
            <consortium name="US DOE Joint Genome Institute (JGI-PGF)"/>
            <person name="Eastwood D.C."/>
            <person name="Floudas D."/>
            <person name="Binder M."/>
            <person name="Majcherczyk A."/>
            <person name="Schneider P."/>
            <person name="Aerts A."/>
            <person name="Asiegbu F.O."/>
            <person name="Baker S.E."/>
            <person name="Barry K."/>
            <person name="Bendiksby M."/>
            <person name="Blumentritt M."/>
            <person name="Coutinho P.M."/>
            <person name="Cullen D."/>
            <person name="Cullen D."/>
            <person name="Gathman A."/>
            <person name="Goodell B."/>
            <person name="Henrissat B."/>
            <person name="Ihrmark K."/>
            <person name="Kauserud H."/>
            <person name="Kohler A."/>
            <person name="LaButti K."/>
            <person name="Lapidus A."/>
            <person name="Lavin J.L."/>
            <person name="Lee Y.-H."/>
            <person name="Lindquist E."/>
            <person name="Lilly W."/>
            <person name="Lucas S."/>
            <person name="Morin E."/>
            <person name="Murat C."/>
            <person name="Oguiza J.A."/>
            <person name="Park J."/>
            <person name="Pisabarro A.G."/>
            <person name="Riley R."/>
            <person name="Rosling A."/>
            <person name="Salamov A."/>
            <person name="Schmidt O."/>
            <person name="Schmutz J."/>
            <person name="Skrede I."/>
            <person name="Stenlid J."/>
            <person name="Wiebenga A."/>
            <person name="Xie X."/>
            <person name="Kues U."/>
            <person name="Hibbett D.S."/>
            <person name="Hoffmeister D."/>
            <person name="Hogberg N."/>
            <person name="Martin F."/>
            <person name="Grigoriev I.V."/>
            <person name="Watkinson S.C."/>
        </authorList>
    </citation>
    <scope>NUCLEOTIDE SEQUENCE</scope>
    <source>
        <strain evidence="2">S7.9</strain>
    </source>
</reference>
<dbReference type="OrthoDB" id="9988524at2759"/>
<dbReference type="PROSITE" id="PS00383">
    <property type="entry name" value="TYR_PHOSPHATASE_1"/>
    <property type="match status" value="1"/>
</dbReference>
<feature type="domain" description="Tyrosine specific protein phosphatases" evidence="1">
    <location>
        <begin position="176"/>
        <end position="220"/>
    </location>
</feature>
<organism>
    <name type="scientific">Serpula lacrymans var. lacrymans (strain S7.9)</name>
    <name type="common">Dry rot fungus</name>
    <dbReference type="NCBI Taxonomy" id="578457"/>
    <lineage>
        <taxon>Eukaryota</taxon>
        <taxon>Fungi</taxon>
        <taxon>Dikarya</taxon>
        <taxon>Basidiomycota</taxon>
        <taxon>Agaricomycotina</taxon>
        <taxon>Agaricomycetes</taxon>
        <taxon>Agaricomycetidae</taxon>
        <taxon>Boletales</taxon>
        <taxon>Coniophorineae</taxon>
        <taxon>Serpulaceae</taxon>
        <taxon>Serpula</taxon>
    </lineage>
</organism>
<dbReference type="AlphaFoldDB" id="F8NW05"/>
<dbReference type="RefSeq" id="XP_007318958.1">
    <property type="nucleotide sequence ID" value="XM_007318896.1"/>
</dbReference>
<dbReference type="PANTHER" id="PTHR31126">
    <property type="entry name" value="TYROSINE-PROTEIN PHOSPHATASE"/>
    <property type="match status" value="1"/>
</dbReference>
<dbReference type="Proteomes" id="UP000008064">
    <property type="component" value="Unassembled WGS sequence"/>
</dbReference>
<sequence>MPSMMAGFEDRNQAYKDNPEGLKNFLGAFPETMAATLVLIREVFGGAENYCKEYMGLEIADIDKIRQNVLQPLPPPFVFIDGVDNVRTVDVSARSPFVKVKPGIIYRGADTVGITQYGKGQLFERRIETIVDVRLEDGSDDGSDVAETLEVYEKHPLQAFIQAYAETLHTNGEGFKRFFTYLRDNPDKPVLVHCSAGKDRTGIAIALLLMVLGIQYDDIIADYALSGVGLQSAMPRLIEEFEARDVAYQNNPKGLTNFLSAPPEAMAATLVLIREKFGGAENYCKEYMQLGSKDMEKIRQNLCLKVPQPRPTKFSRSHNAM</sequence>
<dbReference type="PROSITE" id="PS50056">
    <property type="entry name" value="TYR_PHOSPHATASE_2"/>
    <property type="match status" value="1"/>
</dbReference>
<dbReference type="GO" id="GO:0004721">
    <property type="term" value="F:phosphoprotein phosphatase activity"/>
    <property type="evidence" value="ECO:0007669"/>
    <property type="project" value="InterPro"/>
</dbReference>
<gene>
    <name evidence="2" type="ORF">SERLADRAFT_468928</name>
</gene>
<dbReference type="InterPro" id="IPR016130">
    <property type="entry name" value="Tyr_Pase_AS"/>
</dbReference>
<dbReference type="SUPFAM" id="SSF52799">
    <property type="entry name" value="(Phosphotyrosine protein) phosphatases II"/>
    <property type="match status" value="1"/>
</dbReference>
<dbReference type="HOGENOM" id="CLU_057546_1_2_1"/>
<proteinExistence type="predicted"/>
<name>F8NW05_SERL9</name>
<protein>
    <recommendedName>
        <fullName evidence="1">Tyrosine specific protein phosphatases domain-containing protein</fullName>
    </recommendedName>
</protein>
<dbReference type="EMBL" id="GL945434">
    <property type="protein sequence ID" value="EGO24939.1"/>
    <property type="molecule type" value="Genomic_DNA"/>
</dbReference>
<dbReference type="GeneID" id="18819501"/>
<dbReference type="KEGG" id="sla:SERLADRAFT_468928"/>
<dbReference type="PANTHER" id="PTHR31126:SF1">
    <property type="entry name" value="TYROSINE SPECIFIC PROTEIN PHOSPHATASES DOMAIN-CONTAINING PROTEIN"/>
    <property type="match status" value="1"/>
</dbReference>
<evidence type="ECO:0000313" key="2">
    <source>
        <dbReference type="EMBL" id="EGO24939.1"/>
    </source>
</evidence>
<dbReference type="Gene3D" id="3.90.190.10">
    <property type="entry name" value="Protein tyrosine phosphatase superfamily"/>
    <property type="match status" value="2"/>
</dbReference>
<dbReference type="InterPro" id="IPR000387">
    <property type="entry name" value="Tyr_Pase_dom"/>
</dbReference>
<dbReference type="InterPro" id="IPR029021">
    <property type="entry name" value="Prot-tyrosine_phosphatase-like"/>
</dbReference>
<dbReference type="InterPro" id="IPR026893">
    <property type="entry name" value="Tyr/Ser_Pase_IphP-type"/>
</dbReference>